<evidence type="ECO:0000313" key="2">
    <source>
        <dbReference type="EMBL" id="CAE2273476.1"/>
    </source>
</evidence>
<feature type="region of interest" description="Disordered" evidence="1">
    <location>
        <begin position="244"/>
        <end position="424"/>
    </location>
</feature>
<feature type="compositionally biased region" description="Acidic residues" evidence="1">
    <location>
        <begin position="404"/>
        <end position="424"/>
    </location>
</feature>
<accession>A0A7S4N9F7</accession>
<name>A0A7S4N9F7_9STRA</name>
<organism evidence="2">
    <name type="scientific">Odontella aurita</name>
    <dbReference type="NCBI Taxonomy" id="265563"/>
    <lineage>
        <taxon>Eukaryota</taxon>
        <taxon>Sar</taxon>
        <taxon>Stramenopiles</taxon>
        <taxon>Ochrophyta</taxon>
        <taxon>Bacillariophyta</taxon>
        <taxon>Mediophyceae</taxon>
        <taxon>Biddulphiophycidae</taxon>
        <taxon>Eupodiscales</taxon>
        <taxon>Odontellaceae</taxon>
        <taxon>Odontella</taxon>
    </lineage>
</organism>
<sequence>MSQPWSKSKRGGQSCMMLRGRIATAASVASAGVIFAAAPLKCGAFLSPPHRCQRLRPSSSRLAFVGRTQPLECRRKKTPPSSSSSSSLRMIYAPPGSGYTEREEETDYYPDTYEPMMEYPGTMRPGRTPENQAYENLPCGDSDPDPVPWPHFQEIEWHHPWEPPHPHPIPMEEFIEQHGRWASVEEEAQMRMDVRRGVRERRELEELEKAGASTLIVDEDEDEVEEETPALDLGQGVESLIGAAEEAAKELVDDEGGKAAADEEEEEEEVDFLLDLGLDADDGDDDSTASAVGIGEEGDEDEDGDEPAFGTGGQSPGDLLEAMQSMIDMEGGEADSPPGAGDEVEEDIDLDIDLGLLDEGDESPPAEEDSDESITMIGEDDSFTAGGEEEMGGDFQSMTLDEYSSNEDMGDDEGFFDDGGFDYD</sequence>
<dbReference type="EMBL" id="HBKQ01048465">
    <property type="protein sequence ID" value="CAE2273476.1"/>
    <property type="molecule type" value="Transcribed_RNA"/>
</dbReference>
<dbReference type="AlphaFoldDB" id="A0A7S4N9F7"/>
<feature type="compositionally biased region" description="Basic and acidic residues" evidence="1">
    <location>
        <begin position="246"/>
        <end position="261"/>
    </location>
</feature>
<reference evidence="2" key="1">
    <citation type="submission" date="2021-01" db="EMBL/GenBank/DDBJ databases">
        <authorList>
            <person name="Corre E."/>
            <person name="Pelletier E."/>
            <person name="Niang G."/>
            <person name="Scheremetjew M."/>
            <person name="Finn R."/>
            <person name="Kale V."/>
            <person name="Holt S."/>
            <person name="Cochrane G."/>
            <person name="Meng A."/>
            <person name="Brown T."/>
            <person name="Cohen L."/>
        </authorList>
    </citation>
    <scope>NUCLEOTIDE SEQUENCE</scope>
    <source>
        <strain evidence="2">Isolate 1302-5</strain>
    </source>
</reference>
<protein>
    <submittedName>
        <fullName evidence="2">Uncharacterized protein</fullName>
    </submittedName>
</protein>
<feature type="compositionally biased region" description="Acidic residues" evidence="1">
    <location>
        <begin position="342"/>
        <end position="392"/>
    </location>
</feature>
<gene>
    <name evidence="2" type="ORF">OAUR00152_LOCUS33469</name>
</gene>
<evidence type="ECO:0000256" key="1">
    <source>
        <dbReference type="SAM" id="MobiDB-lite"/>
    </source>
</evidence>
<feature type="compositionally biased region" description="Acidic residues" evidence="1">
    <location>
        <begin position="262"/>
        <end position="287"/>
    </location>
</feature>
<feature type="compositionally biased region" description="Acidic residues" evidence="1">
    <location>
        <begin position="296"/>
        <end position="306"/>
    </location>
</feature>
<proteinExistence type="predicted"/>
<feature type="region of interest" description="Disordered" evidence="1">
    <location>
        <begin position="67"/>
        <end position="104"/>
    </location>
</feature>